<evidence type="ECO:0000313" key="1">
    <source>
        <dbReference type="EMBL" id="GAA3742630.1"/>
    </source>
</evidence>
<dbReference type="EMBL" id="BAABAE010000003">
    <property type="protein sequence ID" value="GAA3742630.1"/>
    <property type="molecule type" value="Genomic_DNA"/>
</dbReference>
<accession>A0ABP7FP34</accession>
<reference evidence="2" key="1">
    <citation type="journal article" date="2019" name="Int. J. Syst. Evol. Microbiol.">
        <title>The Global Catalogue of Microorganisms (GCM) 10K type strain sequencing project: providing services to taxonomists for standard genome sequencing and annotation.</title>
        <authorList>
            <consortium name="The Broad Institute Genomics Platform"/>
            <consortium name="The Broad Institute Genome Sequencing Center for Infectious Disease"/>
            <person name="Wu L."/>
            <person name="Ma J."/>
        </authorList>
    </citation>
    <scope>NUCLEOTIDE SEQUENCE [LARGE SCALE GENOMIC DNA]</scope>
    <source>
        <strain evidence="2">JCM 16949</strain>
    </source>
</reference>
<name>A0ABP7FP34_9MICO</name>
<comment type="caution">
    <text evidence="1">The sequence shown here is derived from an EMBL/GenBank/DDBJ whole genome shotgun (WGS) entry which is preliminary data.</text>
</comment>
<dbReference type="Proteomes" id="UP001501004">
    <property type="component" value="Unassembled WGS sequence"/>
</dbReference>
<evidence type="ECO:0000313" key="2">
    <source>
        <dbReference type="Proteomes" id="UP001501004"/>
    </source>
</evidence>
<gene>
    <name evidence="1" type="ORF">GCM10022239_17690</name>
</gene>
<keyword evidence="2" id="KW-1185">Reference proteome</keyword>
<protein>
    <submittedName>
        <fullName evidence="1">Uncharacterized protein</fullName>
    </submittedName>
</protein>
<dbReference type="RefSeq" id="WP_344755816.1">
    <property type="nucleotide sequence ID" value="NZ_BAABAE010000003.1"/>
</dbReference>
<proteinExistence type="predicted"/>
<organism evidence="1 2">
    <name type="scientific">Leifsonella bigeumensis</name>
    <dbReference type="NCBI Taxonomy" id="433643"/>
    <lineage>
        <taxon>Bacteria</taxon>
        <taxon>Bacillati</taxon>
        <taxon>Actinomycetota</taxon>
        <taxon>Actinomycetes</taxon>
        <taxon>Micrococcales</taxon>
        <taxon>Microbacteriaceae</taxon>
        <taxon>Leifsonella</taxon>
    </lineage>
</organism>
<sequence>MTDAKKTPLTMVGQPDAAVCVDDTCEWPPPAAKCCAPRPAHHLLLWN</sequence>